<evidence type="ECO:0000313" key="2">
    <source>
        <dbReference type="Proteomes" id="UP001231616"/>
    </source>
</evidence>
<organism evidence="1 2">
    <name type="scientific">Alkalimonas collagenimarina</name>
    <dbReference type="NCBI Taxonomy" id="400390"/>
    <lineage>
        <taxon>Bacteria</taxon>
        <taxon>Pseudomonadati</taxon>
        <taxon>Pseudomonadota</taxon>
        <taxon>Gammaproteobacteria</taxon>
        <taxon>Alkalimonas</taxon>
    </lineage>
</organism>
<protein>
    <recommendedName>
        <fullName evidence="3">Transcriptional regulator</fullName>
    </recommendedName>
</protein>
<sequence>MDEQIEKRIKKAFENKKYEWRTIQGVATESNVSQEDVRIYLSLHGDEIVKSSARNLKGETLYTSRENYRGRTGIGLRLSSVIRNRGA</sequence>
<proteinExistence type="predicted"/>
<name>A0ABT9GWR5_9GAMM</name>
<comment type="caution">
    <text evidence="1">The sequence shown here is derived from an EMBL/GenBank/DDBJ whole genome shotgun (WGS) entry which is preliminary data.</text>
</comment>
<dbReference type="Proteomes" id="UP001231616">
    <property type="component" value="Unassembled WGS sequence"/>
</dbReference>
<keyword evidence="2" id="KW-1185">Reference proteome</keyword>
<dbReference type="EMBL" id="JAUZVZ010000005">
    <property type="protein sequence ID" value="MDP4535503.1"/>
    <property type="molecule type" value="Genomic_DNA"/>
</dbReference>
<reference evidence="1 2" key="1">
    <citation type="submission" date="2023-08" db="EMBL/GenBank/DDBJ databases">
        <authorList>
            <person name="Joshi A."/>
            <person name="Thite S."/>
        </authorList>
    </citation>
    <scope>NUCLEOTIDE SEQUENCE [LARGE SCALE GENOMIC DNA]</scope>
    <source>
        <strain evidence="1 2">AC40</strain>
    </source>
</reference>
<gene>
    <name evidence="1" type="ORF">Q3O60_04770</name>
</gene>
<evidence type="ECO:0008006" key="3">
    <source>
        <dbReference type="Google" id="ProtNLM"/>
    </source>
</evidence>
<evidence type="ECO:0000313" key="1">
    <source>
        <dbReference type="EMBL" id="MDP4535503.1"/>
    </source>
</evidence>
<accession>A0ABT9GWR5</accession>
<dbReference type="RefSeq" id="WP_305892769.1">
    <property type="nucleotide sequence ID" value="NZ_JAUZVZ010000005.1"/>
</dbReference>